<sequence>MTGNRALFADLDVSVDGTVSFGDNSVVDIKGRGTVLITVAQPVCLSVRHGDGAWRWHKRLGHPNFGALKTMARTGLVRGLPPIEHVEQVCDACLAGKQRRAPFPQVAKYLVTETLELVHADLCGPISPATLGGKKFFLLMVDDHSRFMWVVLLASKDGAAASIQRFKATAELESKHPLRTFRTYRGAEFTSIALGEFFAEHGVQRHLTAPYSPEQNGMVERRN</sequence>
<name>A0A176WIM5_MARPO</name>
<dbReference type="Gene3D" id="3.30.420.10">
    <property type="entry name" value="Ribonuclease H-like superfamily/Ribonuclease H"/>
    <property type="match status" value="1"/>
</dbReference>
<dbReference type="GO" id="GO:0003676">
    <property type="term" value="F:nucleic acid binding"/>
    <property type="evidence" value="ECO:0007669"/>
    <property type="project" value="InterPro"/>
</dbReference>
<protein>
    <recommendedName>
        <fullName evidence="1">Integrase catalytic domain-containing protein</fullName>
    </recommendedName>
</protein>
<reference evidence="2" key="1">
    <citation type="submission" date="2016-03" db="EMBL/GenBank/DDBJ databases">
        <title>Mechanisms controlling the formation of the plant cell surface in tip-growing cells are functionally conserved among land plants.</title>
        <authorList>
            <person name="Honkanen S."/>
            <person name="Jones V.A."/>
            <person name="Morieri G."/>
            <person name="Champion C."/>
            <person name="Hetherington A.J."/>
            <person name="Kelly S."/>
            <person name="Saint-Marcoux D."/>
            <person name="Proust H."/>
            <person name="Prescott H."/>
            <person name="Dolan L."/>
        </authorList>
    </citation>
    <scope>NUCLEOTIDE SEQUENCE [LARGE SCALE GENOMIC DNA]</scope>
    <source>
        <tissue evidence="2">Whole gametophyte</tissue>
    </source>
</reference>
<dbReference type="PANTHER" id="PTHR42648">
    <property type="entry name" value="TRANSPOSASE, PUTATIVE-RELATED"/>
    <property type="match status" value="1"/>
</dbReference>
<dbReference type="EMBL" id="LVLJ01000898">
    <property type="protein sequence ID" value="OAE32036.1"/>
    <property type="molecule type" value="Genomic_DNA"/>
</dbReference>
<organism evidence="2 3">
    <name type="scientific">Marchantia polymorpha subsp. ruderalis</name>
    <dbReference type="NCBI Taxonomy" id="1480154"/>
    <lineage>
        <taxon>Eukaryota</taxon>
        <taxon>Viridiplantae</taxon>
        <taxon>Streptophyta</taxon>
        <taxon>Embryophyta</taxon>
        <taxon>Marchantiophyta</taxon>
        <taxon>Marchantiopsida</taxon>
        <taxon>Marchantiidae</taxon>
        <taxon>Marchantiales</taxon>
        <taxon>Marchantiaceae</taxon>
        <taxon>Marchantia</taxon>
    </lineage>
</organism>
<proteinExistence type="predicted"/>
<dbReference type="Pfam" id="PF13976">
    <property type="entry name" value="gag_pre-integrs"/>
    <property type="match status" value="1"/>
</dbReference>
<keyword evidence="3" id="KW-1185">Reference proteome</keyword>
<dbReference type="Pfam" id="PF00665">
    <property type="entry name" value="rve"/>
    <property type="match status" value="1"/>
</dbReference>
<dbReference type="SUPFAM" id="SSF53098">
    <property type="entry name" value="Ribonuclease H-like"/>
    <property type="match status" value="1"/>
</dbReference>
<comment type="caution">
    <text evidence="2">The sequence shown here is derived from an EMBL/GenBank/DDBJ whole genome shotgun (WGS) entry which is preliminary data.</text>
</comment>
<evidence type="ECO:0000313" key="3">
    <source>
        <dbReference type="Proteomes" id="UP000077202"/>
    </source>
</evidence>
<dbReference type="PANTHER" id="PTHR42648:SF25">
    <property type="entry name" value="RNA-DIRECTED DNA POLYMERASE"/>
    <property type="match status" value="1"/>
</dbReference>
<dbReference type="AlphaFoldDB" id="A0A176WIM5"/>
<dbReference type="GO" id="GO:0015074">
    <property type="term" value="P:DNA integration"/>
    <property type="evidence" value="ECO:0007669"/>
    <property type="project" value="InterPro"/>
</dbReference>
<dbReference type="InterPro" id="IPR001584">
    <property type="entry name" value="Integrase_cat-core"/>
</dbReference>
<dbReference type="InterPro" id="IPR025724">
    <property type="entry name" value="GAG-pre-integrase_dom"/>
</dbReference>
<evidence type="ECO:0000259" key="1">
    <source>
        <dbReference type="PROSITE" id="PS50994"/>
    </source>
</evidence>
<dbReference type="Proteomes" id="UP000077202">
    <property type="component" value="Unassembled WGS sequence"/>
</dbReference>
<dbReference type="InterPro" id="IPR036397">
    <property type="entry name" value="RNaseH_sf"/>
</dbReference>
<accession>A0A176WIM5</accession>
<dbReference type="InterPro" id="IPR039537">
    <property type="entry name" value="Retrotran_Ty1/copia-like"/>
</dbReference>
<dbReference type="PROSITE" id="PS50994">
    <property type="entry name" value="INTEGRASE"/>
    <property type="match status" value="1"/>
</dbReference>
<dbReference type="InterPro" id="IPR012337">
    <property type="entry name" value="RNaseH-like_sf"/>
</dbReference>
<gene>
    <name evidence="2" type="ORF">AXG93_2278s1150</name>
</gene>
<evidence type="ECO:0000313" key="2">
    <source>
        <dbReference type="EMBL" id="OAE32036.1"/>
    </source>
</evidence>
<feature type="domain" description="Integrase catalytic" evidence="1">
    <location>
        <begin position="100"/>
        <end position="223"/>
    </location>
</feature>